<dbReference type="Pfam" id="PF01850">
    <property type="entry name" value="PIN"/>
    <property type="match status" value="1"/>
</dbReference>
<evidence type="ECO:0000256" key="1">
    <source>
        <dbReference type="ARBA" id="ARBA00001946"/>
    </source>
</evidence>
<dbReference type="EMBL" id="LCRN01000038">
    <property type="protein sequence ID" value="KKW35454.1"/>
    <property type="molecule type" value="Genomic_DNA"/>
</dbReference>
<dbReference type="SMART" id="SM00670">
    <property type="entry name" value="PINc"/>
    <property type="match status" value="1"/>
</dbReference>
<evidence type="ECO:0000256" key="3">
    <source>
        <dbReference type="ARBA" id="ARBA00022722"/>
    </source>
</evidence>
<dbReference type="InterPro" id="IPR050556">
    <property type="entry name" value="Type_II_TA_system_RNase"/>
</dbReference>
<keyword evidence="5" id="KW-0378">Hydrolase</keyword>
<gene>
    <name evidence="9" type="ORF">UY82_C0038G0002</name>
</gene>
<evidence type="ECO:0000256" key="7">
    <source>
        <dbReference type="ARBA" id="ARBA00038093"/>
    </source>
</evidence>
<evidence type="ECO:0000256" key="4">
    <source>
        <dbReference type="ARBA" id="ARBA00022723"/>
    </source>
</evidence>
<dbReference type="PANTHER" id="PTHR33653">
    <property type="entry name" value="RIBONUCLEASE VAPC2"/>
    <property type="match status" value="1"/>
</dbReference>
<protein>
    <submittedName>
        <fullName evidence="9">PilT protein domain protein</fullName>
    </submittedName>
</protein>
<dbReference type="InterPro" id="IPR002716">
    <property type="entry name" value="PIN_dom"/>
</dbReference>
<organism evidence="9 10">
    <name type="scientific">Candidatus Uhrbacteria bacterium GW2011_GWC2_53_7</name>
    <dbReference type="NCBI Taxonomy" id="1618986"/>
    <lineage>
        <taxon>Bacteria</taxon>
        <taxon>Candidatus Uhriibacteriota</taxon>
    </lineage>
</organism>
<evidence type="ECO:0000256" key="5">
    <source>
        <dbReference type="ARBA" id="ARBA00022801"/>
    </source>
</evidence>
<comment type="caution">
    <text evidence="9">The sequence shown here is derived from an EMBL/GenBank/DDBJ whole genome shotgun (WGS) entry which is preliminary data.</text>
</comment>
<name>A0A0G2ARQ1_9BACT</name>
<evidence type="ECO:0000256" key="6">
    <source>
        <dbReference type="ARBA" id="ARBA00022842"/>
    </source>
</evidence>
<dbReference type="GO" id="GO:0004518">
    <property type="term" value="F:nuclease activity"/>
    <property type="evidence" value="ECO:0007669"/>
    <property type="project" value="UniProtKB-KW"/>
</dbReference>
<dbReference type="InterPro" id="IPR029060">
    <property type="entry name" value="PIN-like_dom_sf"/>
</dbReference>
<reference evidence="9 10" key="1">
    <citation type="journal article" date="2015" name="Nature">
        <title>rRNA introns, odd ribosomes, and small enigmatic genomes across a large radiation of phyla.</title>
        <authorList>
            <person name="Brown C.T."/>
            <person name="Hug L.A."/>
            <person name="Thomas B.C."/>
            <person name="Sharon I."/>
            <person name="Castelle C.J."/>
            <person name="Singh A."/>
            <person name="Wilkins M.J."/>
            <person name="Williams K.H."/>
            <person name="Banfield J.F."/>
        </authorList>
    </citation>
    <scope>NUCLEOTIDE SEQUENCE [LARGE SCALE GENOMIC DNA]</scope>
</reference>
<dbReference type="CDD" id="cd18738">
    <property type="entry name" value="PIN_VapC4-5_FitB-like"/>
    <property type="match status" value="1"/>
</dbReference>
<dbReference type="AlphaFoldDB" id="A0A0G2ARQ1"/>
<dbReference type="SUPFAM" id="SSF88723">
    <property type="entry name" value="PIN domain-like"/>
    <property type="match status" value="1"/>
</dbReference>
<sequence length="120" mass="13638">MRILLDTNIIIEHLQKSILSESSEDLTFAISVITEAELFQLAGLPEVEEILIEEFLRLTKRLNVDSAIARRAASLSRTRKTELPDLLIAATALEWSLPLLTRNTKDFQEIPELELLKEIP</sequence>
<evidence type="ECO:0000313" key="9">
    <source>
        <dbReference type="EMBL" id="KKW35454.1"/>
    </source>
</evidence>
<feature type="domain" description="PIN" evidence="8">
    <location>
        <begin position="1"/>
        <end position="108"/>
    </location>
</feature>
<dbReference type="Gene3D" id="3.40.50.1010">
    <property type="entry name" value="5'-nuclease"/>
    <property type="match status" value="1"/>
</dbReference>
<dbReference type="GO" id="GO:0016787">
    <property type="term" value="F:hydrolase activity"/>
    <property type="evidence" value="ECO:0007669"/>
    <property type="project" value="UniProtKB-KW"/>
</dbReference>
<keyword evidence="2" id="KW-1277">Toxin-antitoxin system</keyword>
<keyword evidence="4" id="KW-0479">Metal-binding</keyword>
<comment type="similarity">
    <text evidence="7">Belongs to the PINc/VapC protein family.</text>
</comment>
<keyword evidence="3" id="KW-0540">Nuclease</keyword>
<evidence type="ECO:0000259" key="8">
    <source>
        <dbReference type="SMART" id="SM00670"/>
    </source>
</evidence>
<dbReference type="PANTHER" id="PTHR33653:SF1">
    <property type="entry name" value="RIBONUCLEASE VAPC2"/>
    <property type="match status" value="1"/>
</dbReference>
<dbReference type="GO" id="GO:0046872">
    <property type="term" value="F:metal ion binding"/>
    <property type="evidence" value="ECO:0007669"/>
    <property type="project" value="UniProtKB-KW"/>
</dbReference>
<evidence type="ECO:0000313" key="10">
    <source>
        <dbReference type="Proteomes" id="UP000033865"/>
    </source>
</evidence>
<keyword evidence="6" id="KW-0460">Magnesium</keyword>
<proteinExistence type="inferred from homology"/>
<dbReference type="Proteomes" id="UP000033865">
    <property type="component" value="Unassembled WGS sequence"/>
</dbReference>
<comment type="cofactor">
    <cofactor evidence="1">
        <name>Mg(2+)</name>
        <dbReference type="ChEBI" id="CHEBI:18420"/>
    </cofactor>
</comment>
<accession>A0A0G2ARQ1</accession>
<evidence type="ECO:0000256" key="2">
    <source>
        <dbReference type="ARBA" id="ARBA00022649"/>
    </source>
</evidence>